<dbReference type="eggNOG" id="COG0667">
    <property type="taxonomic scope" value="Bacteria"/>
</dbReference>
<dbReference type="KEGG" id="kfl:Kfla_2283"/>
<dbReference type="GO" id="GO:0005829">
    <property type="term" value="C:cytosol"/>
    <property type="evidence" value="ECO:0007669"/>
    <property type="project" value="TreeGrafter"/>
</dbReference>
<accession>D2PTP6</accession>
<dbReference type="STRING" id="479435.Kfla_2283"/>
<organism evidence="2 3">
    <name type="scientific">Kribbella flavida (strain DSM 17836 / JCM 10339 / NBRC 14399)</name>
    <dbReference type="NCBI Taxonomy" id="479435"/>
    <lineage>
        <taxon>Bacteria</taxon>
        <taxon>Bacillati</taxon>
        <taxon>Actinomycetota</taxon>
        <taxon>Actinomycetes</taxon>
        <taxon>Propionibacteriales</taxon>
        <taxon>Kribbellaceae</taxon>
        <taxon>Kribbella</taxon>
    </lineage>
</organism>
<feature type="domain" description="NADP-dependent oxidoreductase" evidence="1">
    <location>
        <begin position="18"/>
        <end position="327"/>
    </location>
</feature>
<reference evidence="2 3" key="2">
    <citation type="journal article" date="2010" name="Stand. Genomic Sci.">
        <title>Complete genome sequence of Kribbella flavida type strain (IFO 14399).</title>
        <authorList>
            <person name="Pukall R."/>
            <person name="Lapidus A."/>
            <person name="Glavina Del Rio T."/>
            <person name="Copeland A."/>
            <person name="Tice H."/>
            <person name="Cheng J.-F."/>
            <person name="Lucas S."/>
            <person name="Chen F."/>
            <person name="Nolan M."/>
            <person name="LaButti K."/>
            <person name="Pati A."/>
            <person name="Ivanova N."/>
            <person name="Mavrommatis K."/>
            <person name="Mikhailova N."/>
            <person name="Pitluck S."/>
            <person name="Bruce D."/>
            <person name="Goodwin L."/>
            <person name="Land M."/>
            <person name="Hauser L."/>
            <person name="Chang Y.-J."/>
            <person name="Jeffries C.D."/>
            <person name="Chen A."/>
            <person name="Palaniappan K."/>
            <person name="Chain P."/>
            <person name="Rohde M."/>
            <person name="Goeker M."/>
            <person name="Bristow J."/>
            <person name="Eisen J.A."/>
            <person name="Markowitz V."/>
            <person name="Hugenholtz P."/>
            <person name="Kyrpides N.C."/>
            <person name="Klenk H.-P."/>
            <person name="Brettin T."/>
        </authorList>
    </citation>
    <scope>NUCLEOTIDE SEQUENCE [LARGE SCALE GENOMIC DNA]</scope>
    <source>
        <strain evidence="3">DSM 17836 / JCM 10339 / NBRC 14399</strain>
    </source>
</reference>
<evidence type="ECO:0000259" key="1">
    <source>
        <dbReference type="Pfam" id="PF00248"/>
    </source>
</evidence>
<keyword evidence="3" id="KW-1185">Reference proteome</keyword>
<dbReference type="EMBL" id="CP001736">
    <property type="protein sequence ID" value="ADB31359.1"/>
    <property type="molecule type" value="Genomic_DNA"/>
</dbReference>
<dbReference type="AlphaFoldDB" id="D2PTP6"/>
<dbReference type="SUPFAM" id="SSF51430">
    <property type="entry name" value="NAD(P)-linked oxidoreductase"/>
    <property type="match status" value="1"/>
</dbReference>
<gene>
    <name evidence="2" type="ordered locus">Kfla_2283</name>
</gene>
<dbReference type="PANTHER" id="PTHR43364:SF6">
    <property type="entry name" value="OXIDOREDUCTASE-RELATED"/>
    <property type="match status" value="1"/>
</dbReference>
<evidence type="ECO:0000313" key="3">
    <source>
        <dbReference type="Proteomes" id="UP000007967"/>
    </source>
</evidence>
<dbReference type="HOGENOM" id="CLU_023205_2_0_11"/>
<evidence type="ECO:0000313" key="2">
    <source>
        <dbReference type="EMBL" id="ADB31359.1"/>
    </source>
</evidence>
<proteinExistence type="predicted"/>
<dbReference type="InterPro" id="IPR036812">
    <property type="entry name" value="NAD(P)_OxRdtase_dom_sf"/>
</dbReference>
<name>D2PTP6_KRIFD</name>
<reference evidence="3" key="1">
    <citation type="submission" date="2009-09" db="EMBL/GenBank/DDBJ databases">
        <title>The complete genome of Kribbella flavida DSM 17836.</title>
        <authorList>
            <consortium name="US DOE Joint Genome Institute (JGI-PGF)"/>
            <person name="Lucas S."/>
            <person name="Copeland A."/>
            <person name="Lapidus A."/>
            <person name="Glavina del Rio T."/>
            <person name="Dalin E."/>
            <person name="Tice H."/>
            <person name="Bruce D."/>
            <person name="Goodwin L."/>
            <person name="Pitluck S."/>
            <person name="Kyrpides N."/>
            <person name="Mavromatis K."/>
            <person name="Ivanova N."/>
            <person name="Saunders E."/>
            <person name="Brettin T."/>
            <person name="Detter J.C."/>
            <person name="Han C."/>
            <person name="Larimer F."/>
            <person name="Land M."/>
            <person name="Hauser L."/>
            <person name="Markowitz V."/>
            <person name="Cheng J.-F."/>
            <person name="Hugenholtz P."/>
            <person name="Woyke T."/>
            <person name="Wu D."/>
            <person name="Pukall R."/>
            <person name="Klenk H.-P."/>
            <person name="Eisen J.A."/>
        </authorList>
    </citation>
    <scope>NUCLEOTIDE SEQUENCE [LARGE SCALE GENOMIC DNA]</scope>
    <source>
        <strain evidence="3">DSM 17836 / JCM 10339 / NBRC 14399</strain>
    </source>
</reference>
<dbReference type="InterPro" id="IPR050523">
    <property type="entry name" value="AKR_Detox_Biosynth"/>
</dbReference>
<protein>
    <submittedName>
        <fullName evidence="2">Aldo/keto reductase</fullName>
    </submittedName>
</protein>
<dbReference type="RefSeq" id="WP_012919915.1">
    <property type="nucleotide sequence ID" value="NC_013729.1"/>
</dbReference>
<dbReference type="Proteomes" id="UP000007967">
    <property type="component" value="Chromosome"/>
</dbReference>
<dbReference type="PANTHER" id="PTHR43364">
    <property type="entry name" value="NADH-SPECIFIC METHYLGLYOXAL REDUCTASE-RELATED"/>
    <property type="match status" value="1"/>
</dbReference>
<dbReference type="InterPro" id="IPR023210">
    <property type="entry name" value="NADP_OxRdtase_dom"/>
</dbReference>
<dbReference type="OrthoDB" id="3664926at2"/>
<sequence length="328" mass="35432">MRYLTLGTDPARSRRVSRLALGAMLMGTRTDESTSYAILDRYVEAGGSFIDTSNNYAFWINGTQGGESEQLLGRWLRSRGLGDEVAIATKVGGRPPRPAKQLSEDLEGLAPEVIKESAARSLENLGRDRLDVYYAHIPDPAVPLAAQVEAFGTLAAEGTVGLVGLSNHWAWQVERARSLAAQAGLPACEVLQYHHTYFRARTDQAGLRSRDGSIGVTDGHLLSYLRAEPGLALVAYTPLLSGAYVRADRPLSDVHDHAGTRARRVVLDEVVRETGATPNQVVLAWLMGGELPIIPLVGASSVAQLDESLGAVDLELTPDQRRRLDAAD</sequence>
<dbReference type="Pfam" id="PF00248">
    <property type="entry name" value="Aldo_ket_red"/>
    <property type="match status" value="1"/>
</dbReference>
<dbReference type="Gene3D" id="3.20.20.100">
    <property type="entry name" value="NADP-dependent oxidoreductase domain"/>
    <property type="match status" value="1"/>
</dbReference>